<dbReference type="InterPro" id="IPR005801">
    <property type="entry name" value="ADC_synthase"/>
</dbReference>
<dbReference type="EMBL" id="QQNH01000032">
    <property type="protein sequence ID" value="RDE07845.1"/>
    <property type="molecule type" value="Genomic_DNA"/>
</dbReference>
<dbReference type="Proteomes" id="UP000253759">
    <property type="component" value="Unassembled WGS sequence"/>
</dbReference>
<sequence>MSIRVMLRRRVVRREALPAASTRCFGRIGPFAIIQAHMTAQARRGRMTINSVPNRTQQMPDPAPHALFRSANSQFSTQGVGAALPAGPLDTLGARVRDFFRTADGPQVLLGTLPFDRAQPDCLFQPQAIADIVPQPPLAAVAQHGRWRVTAHPSQAEYGAMVDRALERIASDAGLNKVVLARTLVVETDAALDPRSVAMRLGRDPSITTFVMPVSLDGPARTLVGATPELLLQKKGRAIRSSPLAGSAKREADRSVDREAAEALAASDKNRREHAVVVEAIMDALAPCCAQLTAPDGPALHATASMWHLGTPIEGRLRDDDISCADLLARLHPTPAICGVPRERAQALIRELEPFDRGFYAGAVGWTDASGDGEWHIALRCGEIADRRITLFAGAGIVAGSDPAAEIAETSAKFLALLHALGIDEHGRPLDGVDS</sequence>
<accession>A0A369W1T3</accession>
<comment type="caution">
    <text evidence="7">The sequence shown here is derived from an EMBL/GenBank/DDBJ whole genome shotgun (WGS) entry which is preliminary data.</text>
</comment>
<reference evidence="8" key="1">
    <citation type="submission" date="2018-07" db="EMBL/GenBank/DDBJ databases">
        <authorList>
            <person name="Liu B.-T."/>
            <person name="Du Z."/>
        </authorList>
    </citation>
    <scope>NUCLEOTIDE SEQUENCE [LARGE SCALE GENOMIC DNA]</scope>
    <source>
        <strain evidence="8">XYN52</strain>
    </source>
</reference>
<evidence type="ECO:0000259" key="6">
    <source>
        <dbReference type="Pfam" id="PF00425"/>
    </source>
</evidence>
<gene>
    <name evidence="7" type="ORF">DVH29_14655</name>
</gene>
<dbReference type="GO" id="GO:0008909">
    <property type="term" value="F:isochorismate synthase activity"/>
    <property type="evidence" value="ECO:0007669"/>
    <property type="project" value="UniProtKB-EC"/>
</dbReference>
<evidence type="ECO:0000313" key="7">
    <source>
        <dbReference type="EMBL" id="RDE07845.1"/>
    </source>
</evidence>
<evidence type="ECO:0000256" key="5">
    <source>
        <dbReference type="ARBA" id="ARBA00041564"/>
    </source>
</evidence>
<protein>
    <recommendedName>
        <fullName evidence="3">isochorismate synthase</fullName>
        <ecNumber evidence="3">5.4.4.2</ecNumber>
    </recommendedName>
    <alternativeName>
        <fullName evidence="5">Isochorismate mutase</fullName>
    </alternativeName>
</protein>
<keyword evidence="8" id="KW-1185">Reference proteome</keyword>
<dbReference type="SUPFAM" id="SSF56322">
    <property type="entry name" value="ADC synthase"/>
    <property type="match status" value="1"/>
</dbReference>
<comment type="catalytic activity">
    <reaction evidence="1">
        <text>chorismate = isochorismate</text>
        <dbReference type="Rhea" id="RHEA:18985"/>
        <dbReference type="ChEBI" id="CHEBI:29748"/>
        <dbReference type="ChEBI" id="CHEBI:29780"/>
        <dbReference type="EC" id="5.4.4.2"/>
    </reaction>
</comment>
<dbReference type="Pfam" id="PF00425">
    <property type="entry name" value="Chorismate_bind"/>
    <property type="match status" value="1"/>
</dbReference>
<feature type="domain" description="Chorismate-utilising enzyme C-terminal" evidence="6">
    <location>
        <begin position="155"/>
        <end position="413"/>
    </location>
</feature>
<dbReference type="Gene3D" id="3.60.120.10">
    <property type="entry name" value="Anthranilate synthase"/>
    <property type="match status" value="1"/>
</dbReference>
<dbReference type="AlphaFoldDB" id="A0A369W1T3"/>
<dbReference type="InterPro" id="IPR004561">
    <property type="entry name" value="IsoChor_synthase"/>
</dbReference>
<comment type="similarity">
    <text evidence="2">Belongs to the isochorismate synthase family.</text>
</comment>
<evidence type="ECO:0000256" key="4">
    <source>
        <dbReference type="ARBA" id="ARBA00023235"/>
    </source>
</evidence>
<dbReference type="EC" id="5.4.4.2" evidence="3"/>
<dbReference type="GO" id="GO:0009697">
    <property type="term" value="P:salicylic acid biosynthetic process"/>
    <property type="evidence" value="ECO:0007669"/>
    <property type="project" value="TreeGrafter"/>
</dbReference>
<organism evidence="7 8">
    <name type="scientific">Pelagibacterium lacus</name>
    <dbReference type="NCBI Taxonomy" id="2282655"/>
    <lineage>
        <taxon>Bacteria</taxon>
        <taxon>Pseudomonadati</taxon>
        <taxon>Pseudomonadota</taxon>
        <taxon>Alphaproteobacteria</taxon>
        <taxon>Hyphomicrobiales</taxon>
        <taxon>Devosiaceae</taxon>
        <taxon>Pelagibacterium</taxon>
    </lineage>
</organism>
<dbReference type="NCBIfam" id="TIGR00543">
    <property type="entry name" value="isochor_syn"/>
    <property type="match status" value="1"/>
</dbReference>
<dbReference type="PANTHER" id="PTHR42839">
    <property type="entry name" value="ISOCHORISMATE SYNTHASE ENTC"/>
    <property type="match status" value="1"/>
</dbReference>
<evidence type="ECO:0000256" key="3">
    <source>
        <dbReference type="ARBA" id="ARBA00012824"/>
    </source>
</evidence>
<proteinExistence type="inferred from homology"/>
<dbReference type="PANTHER" id="PTHR42839:SF2">
    <property type="entry name" value="ISOCHORISMATE SYNTHASE ENTC"/>
    <property type="match status" value="1"/>
</dbReference>
<keyword evidence="4 7" id="KW-0413">Isomerase</keyword>
<evidence type="ECO:0000313" key="8">
    <source>
        <dbReference type="Proteomes" id="UP000253759"/>
    </source>
</evidence>
<name>A0A369W1T3_9HYPH</name>
<dbReference type="InterPro" id="IPR015890">
    <property type="entry name" value="Chorismate_C"/>
</dbReference>
<evidence type="ECO:0000256" key="2">
    <source>
        <dbReference type="ARBA" id="ARBA00005297"/>
    </source>
</evidence>
<evidence type="ECO:0000256" key="1">
    <source>
        <dbReference type="ARBA" id="ARBA00000799"/>
    </source>
</evidence>